<comment type="caution">
    <text evidence="2">The sequence shown here is derived from an EMBL/GenBank/DDBJ whole genome shotgun (WGS) entry which is preliminary data.</text>
</comment>
<dbReference type="Proteomes" id="UP000762676">
    <property type="component" value="Unassembled WGS sequence"/>
</dbReference>
<dbReference type="AlphaFoldDB" id="A0AAV4JGF4"/>
<organism evidence="2 3">
    <name type="scientific">Elysia marginata</name>
    <dbReference type="NCBI Taxonomy" id="1093978"/>
    <lineage>
        <taxon>Eukaryota</taxon>
        <taxon>Metazoa</taxon>
        <taxon>Spiralia</taxon>
        <taxon>Lophotrochozoa</taxon>
        <taxon>Mollusca</taxon>
        <taxon>Gastropoda</taxon>
        <taxon>Heterobranchia</taxon>
        <taxon>Euthyneura</taxon>
        <taxon>Panpulmonata</taxon>
        <taxon>Sacoglossa</taxon>
        <taxon>Placobranchoidea</taxon>
        <taxon>Plakobranchidae</taxon>
        <taxon>Elysia</taxon>
    </lineage>
</organism>
<protein>
    <submittedName>
        <fullName evidence="2">Uncharacterized protein</fullName>
    </submittedName>
</protein>
<reference evidence="2 3" key="1">
    <citation type="journal article" date="2021" name="Elife">
        <title>Chloroplast acquisition without the gene transfer in kleptoplastic sea slugs, Plakobranchus ocellatus.</title>
        <authorList>
            <person name="Maeda T."/>
            <person name="Takahashi S."/>
            <person name="Yoshida T."/>
            <person name="Shimamura S."/>
            <person name="Takaki Y."/>
            <person name="Nagai Y."/>
            <person name="Toyoda A."/>
            <person name="Suzuki Y."/>
            <person name="Arimoto A."/>
            <person name="Ishii H."/>
            <person name="Satoh N."/>
            <person name="Nishiyama T."/>
            <person name="Hasebe M."/>
            <person name="Maruyama T."/>
            <person name="Minagawa J."/>
            <person name="Obokata J."/>
            <person name="Shigenobu S."/>
        </authorList>
    </citation>
    <scope>NUCLEOTIDE SEQUENCE [LARGE SCALE GENOMIC DNA]</scope>
</reference>
<evidence type="ECO:0000313" key="2">
    <source>
        <dbReference type="EMBL" id="GFS21769.1"/>
    </source>
</evidence>
<name>A0AAV4JGF4_9GAST</name>
<evidence type="ECO:0000256" key="1">
    <source>
        <dbReference type="SAM" id="MobiDB-lite"/>
    </source>
</evidence>
<feature type="region of interest" description="Disordered" evidence="1">
    <location>
        <begin position="1"/>
        <end position="36"/>
    </location>
</feature>
<evidence type="ECO:0000313" key="3">
    <source>
        <dbReference type="Proteomes" id="UP000762676"/>
    </source>
</evidence>
<sequence>MRAVSVMRQSSMNYKPETSRVSSRTDRGQSQHQHRCYSTWRCSANRALSSSDLSSHPVRNVDSRTKSKPRVRGIIVRGNRTRLLERRKKRRPTDVTRGEEDTR</sequence>
<feature type="region of interest" description="Disordered" evidence="1">
    <location>
        <begin position="48"/>
        <end position="103"/>
    </location>
</feature>
<dbReference type="EMBL" id="BMAT01010177">
    <property type="protein sequence ID" value="GFS21769.1"/>
    <property type="molecule type" value="Genomic_DNA"/>
</dbReference>
<keyword evidence="3" id="KW-1185">Reference proteome</keyword>
<gene>
    <name evidence="2" type="ORF">ElyMa_005091700</name>
</gene>
<accession>A0AAV4JGF4</accession>
<proteinExistence type="predicted"/>
<feature type="compositionally biased region" description="Basic and acidic residues" evidence="1">
    <location>
        <begin position="92"/>
        <end position="103"/>
    </location>
</feature>